<accession>A0A834KVU6</accession>
<proteinExistence type="predicted"/>
<keyword evidence="2" id="KW-1133">Transmembrane helix</keyword>
<keyword evidence="4" id="KW-1185">Reference proteome</keyword>
<keyword evidence="2" id="KW-0812">Transmembrane</keyword>
<evidence type="ECO:0000256" key="2">
    <source>
        <dbReference type="SAM" id="Phobius"/>
    </source>
</evidence>
<sequence length="132" mass="15400">MHNAVLQKNIKLEFFGKCFARDDDDDNGDNDDDDDGGEDDNFDDNDDDDDDNDDDDDDDDDEDDMTNEEEKKKEKKRSRKTKESTPTINVFMYLCMSIYYVALCISRGMYRELRDTGSKRESAFNEESRIIS</sequence>
<feature type="region of interest" description="Disordered" evidence="1">
    <location>
        <begin position="19"/>
        <end position="83"/>
    </location>
</feature>
<feature type="transmembrane region" description="Helical" evidence="2">
    <location>
        <begin position="90"/>
        <end position="110"/>
    </location>
</feature>
<dbReference type="AlphaFoldDB" id="A0A834KVU6"/>
<protein>
    <submittedName>
        <fullName evidence="3">Uncharacterized protein</fullName>
    </submittedName>
</protein>
<reference evidence="3" key="1">
    <citation type="journal article" date="2020" name="G3 (Bethesda)">
        <title>High-Quality Assemblies for Three Invasive Social Wasps from the &lt;i&gt;Vespula&lt;/i&gt; Genus.</title>
        <authorList>
            <person name="Harrop T.W.R."/>
            <person name="Guhlin J."/>
            <person name="McLaughlin G.M."/>
            <person name="Permina E."/>
            <person name="Stockwell P."/>
            <person name="Gilligan J."/>
            <person name="Le Lec M.F."/>
            <person name="Gruber M.A.M."/>
            <person name="Quinn O."/>
            <person name="Lovegrove M."/>
            <person name="Duncan E.J."/>
            <person name="Remnant E.J."/>
            <person name="Van Eeckhoven J."/>
            <person name="Graham B."/>
            <person name="Knapp R.A."/>
            <person name="Langford K.W."/>
            <person name="Kronenberg Z."/>
            <person name="Press M.O."/>
            <person name="Eacker S.M."/>
            <person name="Wilson-Rankin E.E."/>
            <person name="Purcell J."/>
            <person name="Lester P.J."/>
            <person name="Dearden P.K."/>
        </authorList>
    </citation>
    <scope>NUCLEOTIDE SEQUENCE</scope>
    <source>
        <strain evidence="3">Volc-1</strain>
    </source>
</reference>
<dbReference type="Proteomes" id="UP000600918">
    <property type="component" value="Unassembled WGS sequence"/>
</dbReference>
<comment type="caution">
    <text evidence="3">The sequence shown here is derived from an EMBL/GenBank/DDBJ whole genome shotgun (WGS) entry which is preliminary data.</text>
</comment>
<organism evidence="3 4">
    <name type="scientific">Vespula pensylvanica</name>
    <name type="common">Western yellow jacket</name>
    <name type="synonym">Wasp</name>
    <dbReference type="NCBI Taxonomy" id="30213"/>
    <lineage>
        <taxon>Eukaryota</taxon>
        <taxon>Metazoa</taxon>
        <taxon>Ecdysozoa</taxon>
        <taxon>Arthropoda</taxon>
        <taxon>Hexapoda</taxon>
        <taxon>Insecta</taxon>
        <taxon>Pterygota</taxon>
        <taxon>Neoptera</taxon>
        <taxon>Endopterygota</taxon>
        <taxon>Hymenoptera</taxon>
        <taxon>Apocrita</taxon>
        <taxon>Aculeata</taxon>
        <taxon>Vespoidea</taxon>
        <taxon>Vespidae</taxon>
        <taxon>Vespinae</taxon>
        <taxon>Vespula</taxon>
    </lineage>
</organism>
<gene>
    <name evidence="3" type="ORF">H0235_012976</name>
</gene>
<dbReference type="EMBL" id="JACSDY010000012">
    <property type="protein sequence ID" value="KAF7413125.1"/>
    <property type="molecule type" value="Genomic_DNA"/>
</dbReference>
<keyword evidence="2" id="KW-0472">Membrane</keyword>
<feature type="compositionally biased region" description="Acidic residues" evidence="1">
    <location>
        <begin position="22"/>
        <end position="67"/>
    </location>
</feature>
<name>A0A834KVU6_VESPE</name>
<evidence type="ECO:0000256" key="1">
    <source>
        <dbReference type="SAM" id="MobiDB-lite"/>
    </source>
</evidence>
<evidence type="ECO:0000313" key="4">
    <source>
        <dbReference type="Proteomes" id="UP000600918"/>
    </source>
</evidence>
<evidence type="ECO:0000313" key="3">
    <source>
        <dbReference type="EMBL" id="KAF7413125.1"/>
    </source>
</evidence>